<dbReference type="Gene3D" id="1.25.40.10">
    <property type="entry name" value="Tetratricopeptide repeat domain"/>
    <property type="match status" value="1"/>
</dbReference>
<protein>
    <submittedName>
        <fullName evidence="2">Tetratricopeptide repeat protein</fullName>
    </submittedName>
</protein>
<dbReference type="RefSeq" id="WP_379565202.1">
    <property type="nucleotide sequence ID" value="NZ_JBHSQK010000011.1"/>
</dbReference>
<dbReference type="EMBL" id="JBHSQK010000011">
    <property type="protein sequence ID" value="MFC5947934.1"/>
    <property type="molecule type" value="Genomic_DNA"/>
</dbReference>
<sequence>MRLGGRLDSAARASAAALDLHTEVLGPHEVETMRSLDALGLVYPFQGRLPAAETISRDVLERRIRELGEEHLDTLVARMHLVGVLMPRGLPSAAAHQLALVRDGCGGSTRHTRSSRGGVGRKCPRTRTWTGSTRSGSITIRRGAPDFGR</sequence>
<dbReference type="Proteomes" id="UP001596119">
    <property type="component" value="Unassembled WGS sequence"/>
</dbReference>
<name>A0ABW1I5F4_9PSEU</name>
<accession>A0ABW1I5F4</accession>
<comment type="caution">
    <text evidence="2">The sequence shown here is derived from an EMBL/GenBank/DDBJ whole genome shotgun (WGS) entry which is preliminary data.</text>
</comment>
<organism evidence="2 3">
    <name type="scientific">Pseudonocardia lutea</name>
    <dbReference type="NCBI Taxonomy" id="2172015"/>
    <lineage>
        <taxon>Bacteria</taxon>
        <taxon>Bacillati</taxon>
        <taxon>Actinomycetota</taxon>
        <taxon>Actinomycetes</taxon>
        <taxon>Pseudonocardiales</taxon>
        <taxon>Pseudonocardiaceae</taxon>
        <taxon>Pseudonocardia</taxon>
    </lineage>
</organism>
<keyword evidence="3" id="KW-1185">Reference proteome</keyword>
<feature type="region of interest" description="Disordered" evidence="1">
    <location>
        <begin position="106"/>
        <end position="149"/>
    </location>
</feature>
<dbReference type="InterPro" id="IPR011990">
    <property type="entry name" value="TPR-like_helical_dom_sf"/>
</dbReference>
<feature type="compositionally biased region" description="Low complexity" evidence="1">
    <location>
        <begin position="126"/>
        <end position="142"/>
    </location>
</feature>
<evidence type="ECO:0000313" key="3">
    <source>
        <dbReference type="Proteomes" id="UP001596119"/>
    </source>
</evidence>
<proteinExistence type="predicted"/>
<evidence type="ECO:0000313" key="2">
    <source>
        <dbReference type="EMBL" id="MFC5947934.1"/>
    </source>
</evidence>
<evidence type="ECO:0000256" key="1">
    <source>
        <dbReference type="SAM" id="MobiDB-lite"/>
    </source>
</evidence>
<dbReference type="Pfam" id="PF13374">
    <property type="entry name" value="TPR_10"/>
    <property type="match status" value="1"/>
</dbReference>
<gene>
    <name evidence="2" type="ORF">ACFQH9_06570</name>
</gene>
<reference evidence="3" key="1">
    <citation type="journal article" date="2019" name="Int. J. Syst. Evol. Microbiol.">
        <title>The Global Catalogue of Microorganisms (GCM) 10K type strain sequencing project: providing services to taxonomists for standard genome sequencing and annotation.</title>
        <authorList>
            <consortium name="The Broad Institute Genomics Platform"/>
            <consortium name="The Broad Institute Genome Sequencing Center for Infectious Disease"/>
            <person name="Wu L."/>
            <person name="Ma J."/>
        </authorList>
    </citation>
    <scope>NUCLEOTIDE SEQUENCE [LARGE SCALE GENOMIC DNA]</scope>
    <source>
        <strain evidence="3">CGMCC 4.7397</strain>
    </source>
</reference>